<evidence type="ECO:0000256" key="1">
    <source>
        <dbReference type="SAM" id="MobiDB-lite"/>
    </source>
</evidence>
<dbReference type="InterPro" id="IPR051681">
    <property type="entry name" value="Ser/Thr_Kinases-Pseudokinases"/>
</dbReference>
<proteinExistence type="predicted"/>
<accession>A0A8H3LDL0</accession>
<comment type="caution">
    <text evidence="3">The sequence shown here is derived from an EMBL/GenBank/DDBJ whole genome shotgun (WGS) entry which is preliminary data.</text>
</comment>
<dbReference type="AlphaFoldDB" id="A0A8H3LDL0"/>
<dbReference type="GO" id="GO:0005524">
    <property type="term" value="F:ATP binding"/>
    <property type="evidence" value="ECO:0007669"/>
    <property type="project" value="InterPro"/>
</dbReference>
<dbReference type="Gene3D" id="1.10.510.10">
    <property type="entry name" value="Transferase(Phosphotransferase) domain 1"/>
    <property type="match status" value="1"/>
</dbReference>
<reference evidence="3" key="1">
    <citation type="submission" date="2019-10" db="EMBL/GenBank/DDBJ databases">
        <title>Conservation and host-specific expression of non-tandemly repeated heterogenous ribosome RNA gene in arbuscular mycorrhizal fungi.</title>
        <authorList>
            <person name="Maeda T."/>
            <person name="Kobayashi Y."/>
            <person name="Nakagawa T."/>
            <person name="Ezawa T."/>
            <person name="Yamaguchi K."/>
            <person name="Bino T."/>
            <person name="Nishimoto Y."/>
            <person name="Shigenobu S."/>
            <person name="Kawaguchi M."/>
        </authorList>
    </citation>
    <scope>NUCLEOTIDE SEQUENCE</scope>
    <source>
        <strain evidence="3">HR1</strain>
    </source>
</reference>
<dbReference type="PROSITE" id="PS50011">
    <property type="entry name" value="PROTEIN_KINASE_DOM"/>
    <property type="match status" value="1"/>
</dbReference>
<gene>
    <name evidence="3" type="ORF">RCL2_001073400</name>
</gene>
<dbReference type="InterPro" id="IPR011009">
    <property type="entry name" value="Kinase-like_dom_sf"/>
</dbReference>
<dbReference type="Proteomes" id="UP000615446">
    <property type="component" value="Unassembled WGS sequence"/>
</dbReference>
<dbReference type="EMBL" id="BLAL01000071">
    <property type="protein sequence ID" value="GES83579.1"/>
    <property type="molecule type" value="Genomic_DNA"/>
</dbReference>
<evidence type="ECO:0000313" key="3">
    <source>
        <dbReference type="EMBL" id="GES83579.1"/>
    </source>
</evidence>
<dbReference type="Pfam" id="PF07714">
    <property type="entry name" value="PK_Tyr_Ser-Thr"/>
    <property type="match status" value="1"/>
</dbReference>
<evidence type="ECO:0000259" key="2">
    <source>
        <dbReference type="PROSITE" id="PS50011"/>
    </source>
</evidence>
<feature type="domain" description="Protein kinase" evidence="2">
    <location>
        <begin position="194"/>
        <end position="441"/>
    </location>
</feature>
<dbReference type="InterPro" id="IPR001245">
    <property type="entry name" value="Ser-Thr/Tyr_kinase_cat_dom"/>
</dbReference>
<dbReference type="GO" id="GO:0004674">
    <property type="term" value="F:protein serine/threonine kinase activity"/>
    <property type="evidence" value="ECO:0007669"/>
    <property type="project" value="TreeGrafter"/>
</dbReference>
<dbReference type="SUPFAM" id="SSF56112">
    <property type="entry name" value="Protein kinase-like (PK-like)"/>
    <property type="match status" value="1"/>
</dbReference>
<dbReference type="Gene3D" id="1.10.10.1010">
    <property type="entry name" value="Intein homing endonuclease, domain IV"/>
    <property type="match status" value="1"/>
</dbReference>
<dbReference type="PANTHER" id="PTHR44329">
    <property type="entry name" value="SERINE/THREONINE-PROTEIN KINASE TNNI3K-RELATED"/>
    <property type="match status" value="1"/>
</dbReference>
<organism evidence="3 4">
    <name type="scientific">Rhizophagus clarus</name>
    <dbReference type="NCBI Taxonomy" id="94130"/>
    <lineage>
        <taxon>Eukaryota</taxon>
        <taxon>Fungi</taxon>
        <taxon>Fungi incertae sedis</taxon>
        <taxon>Mucoromycota</taxon>
        <taxon>Glomeromycotina</taxon>
        <taxon>Glomeromycetes</taxon>
        <taxon>Glomerales</taxon>
        <taxon>Glomeraceae</taxon>
        <taxon>Rhizophagus</taxon>
    </lineage>
</organism>
<sequence>MNEISSGENAKPRSVKKKLAEKISRFTRKYKNLFKSKKKSAFRLFTSSSSIPTQTFEKFQPRVHQVHHSEPATPFKHELVARVCHSETTTHFKHEASFFRPNHTQIACSKKPWDEQGTTNDVTNIQKYSFGWCIECGMQLSGIQWCSPCNAEHFYRQISEWTSWRLGLDNLIIQTQITASNVHSFFEWIPFENFDQVKYLAKGGYSIVYKAIWRQGPITYWDTTTNNWERFGGHEVVLKVIKGSQKNLDEFLNELSAHHKFGITVGHVLRYGNLRQYIRKNKSFSWIEHIITLKDIAKSLEIIHISRYVHRDLHTGNILRHGSWTMISDLGLTWRQDSVSTSERFGVLPYMVPKTLSGGQYSSASDIYSFAMVMYEIASGKIPFYHVINDINAINIIQGSRPKIKFAAPPVYIQIMKSCWDADPKKRPIANFLVKTFNDWIHNERKQLITIYKSFQNAEDERKNSITVIEEDHIPIINQNSQLIPSIWSTEAHKNAENEQITDDADIFTEKNSTTDTESDIFTKKNSTTDTEDHIPTTDPTSQLIH</sequence>
<keyword evidence="3" id="KW-0808">Transferase</keyword>
<feature type="region of interest" description="Disordered" evidence="1">
    <location>
        <begin position="509"/>
        <end position="546"/>
    </location>
</feature>
<keyword evidence="3" id="KW-0418">Kinase</keyword>
<dbReference type="InterPro" id="IPR000719">
    <property type="entry name" value="Prot_kinase_dom"/>
</dbReference>
<dbReference type="OrthoDB" id="248923at2759"/>
<dbReference type="PRINTS" id="PR00109">
    <property type="entry name" value="TYRKINASE"/>
</dbReference>
<name>A0A8H3LDL0_9GLOM</name>
<evidence type="ECO:0000313" key="4">
    <source>
        <dbReference type="Proteomes" id="UP000615446"/>
    </source>
</evidence>
<protein>
    <submittedName>
        <fullName evidence="3">Kinase-like domain-containing protein</fullName>
    </submittedName>
</protein>